<dbReference type="InterPro" id="IPR005887">
    <property type="entry name" value="GH92_a_mannosidase_put"/>
</dbReference>
<feature type="domain" description="Glycosyl hydrolase family 92 N-terminal" evidence="3">
    <location>
        <begin position="188"/>
        <end position="408"/>
    </location>
</feature>
<name>A0ABN2Q158_9PSEU</name>
<comment type="caution">
    <text evidence="4">The sequence shown here is derived from an EMBL/GenBank/DDBJ whole genome shotgun (WGS) entry which is preliminary data.</text>
</comment>
<dbReference type="Gene3D" id="3.30.2080.10">
    <property type="entry name" value="GH92 mannosidase domain"/>
    <property type="match status" value="1"/>
</dbReference>
<dbReference type="Gene3D" id="2.70.98.10">
    <property type="match status" value="1"/>
</dbReference>
<gene>
    <name evidence="4" type="ORF">GCM10009754_01580</name>
</gene>
<feature type="region of interest" description="Disordered" evidence="1">
    <location>
        <begin position="1"/>
        <end position="41"/>
    </location>
</feature>
<dbReference type="InterPro" id="IPR012939">
    <property type="entry name" value="Glyco_hydro_92"/>
</dbReference>
<protein>
    <submittedName>
        <fullName evidence="4">GH92 family glycosyl hydrolase</fullName>
    </submittedName>
</protein>
<evidence type="ECO:0000259" key="3">
    <source>
        <dbReference type="Pfam" id="PF17678"/>
    </source>
</evidence>
<dbReference type="PANTHER" id="PTHR12143">
    <property type="entry name" value="PEPTIDE N-GLYCANASE PNGASE -RELATED"/>
    <property type="match status" value="1"/>
</dbReference>
<dbReference type="Gene3D" id="1.20.1050.60">
    <property type="entry name" value="alpha-1,2-mannosidase"/>
    <property type="match status" value="1"/>
</dbReference>
<dbReference type="Pfam" id="PF07971">
    <property type="entry name" value="Glyco_hydro_92"/>
    <property type="match status" value="1"/>
</dbReference>
<dbReference type="GO" id="GO:0016787">
    <property type="term" value="F:hydrolase activity"/>
    <property type="evidence" value="ECO:0007669"/>
    <property type="project" value="UniProtKB-KW"/>
</dbReference>
<evidence type="ECO:0000256" key="1">
    <source>
        <dbReference type="SAM" id="MobiDB-lite"/>
    </source>
</evidence>
<keyword evidence="5" id="KW-1185">Reference proteome</keyword>
<evidence type="ECO:0000259" key="2">
    <source>
        <dbReference type="Pfam" id="PF07971"/>
    </source>
</evidence>
<dbReference type="SUPFAM" id="SSF48208">
    <property type="entry name" value="Six-hairpin glycosidases"/>
    <property type="match status" value="1"/>
</dbReference>
<dbReference type="NCBIfam" id="TIGR01180">
    <property type="entry name" value="aman2_put"/>
    <property type="match status" value="1"/>
</dbReference>
<keyword evidence="4" id="KW-0378">Hydrolase</keyword>
<accession>A0ABN2Q158</accession>
<reference evidence="4 5" key="1">
    <citation type="journal article" date="2019" name="Int. J. Syst. Evol. Microbiol.">
        <title>The Global Catalogue of Microorganisms (GCM) 10K type strain sequencing project: providing services to taxonomists for standard genome sequencing and annotation.</title>
        <authorList>
            <consortium name="The Broad Institute Genomics Platform"/>
            <consortium name="The Broad Institute Genome Sequencing Center for Infectious Disease"/>
            <person name="Wu L."/>
            <person name="Ma J."/>
        </authorList>
    </citation>
    <scope>NUCLEOTIDE SEQUENCE [LARGE SCALE GENOMIC DNA]</scope>
    <source>
        <strain evidence="4 5">JCM 14545</strain>
    </source>
</reference>
<dbReference type="InterPro" id="IPR041371">
    <property type="entry name" value="GH92_N"/>
</dbReference>
<sequence length="1075" mass="118301">MIGNQFFSSFEDGDPQPRVPGGTRIRVGSGPERSPTAKTGVGFTGTRSLRYAVTGFTRTVLFEVPVPVTELTELSYLVFPESGEHRYRATFVAVDVEFDDGTTLSGLGGLDQHGFGMSALAQGTSKALYVDQWNAVRCDLGAVAAGRAVRSIVLTTDAPAAGGEAVGWLDDVRIGVRAPRDGREPVDYVRTTRGTQSSGEFSRGNTFPATAVPHGFNFWTPVTDASSTSWFYEYHRRNTDANLPALEAFGLSHQPSPWMGDRHTFHFMPGVGEVTADRKARALSFRHDDETDLAHHYAVSFGNGVRTEIAPADHAAIVRFTFPSLPGWVVFDNASNRGRLRVDPMAGTFTGHTRVRSRLSAGARRMYVYGTFDRPALDGGRLRKPFWRKVSGYLAFDSGEVTMRIATSLISVGQAKRNLEQEIPEGTSFDHVRDDARRAWQDVLGRIEVEGATEDQLTTFYSCLYRLFLYPNSAHEFTGERTGHRHASPVVKRRWPSTRRRTGAKVLPGELYVNNGFWDTYRTTWPAYALLTPGMAGRMIDGFVQQYREGGWIARWSSPGYANLMTGTSSDVAFADAYLKGVKNFDVKSAYDAALKNATVTPPSKSVGRRGLAESIFLGFTPTSVHEGLSWALEGCVNDFGIANLSQALYEQSTRDDPRRTEYRDNAAYFRQRALQYVNHFDDRVGFFQGRDAKGNWRHSPATYDPVPWGGDYTETNGWNTAFSAPHDGDGLASLHGGAAKLESVLDTFFATPETGLAPGAYGGVIHEMTEACDVRLGQYGHSNQPSHHIPYLYNHAGAPSKAQAVIREVLARCYVGSEIGQGYPGDEDNGEMSAWYVFSALGLYPLAVGSPHYAIGSPLFEKATVHLENGNDIVLTARGNNPGSVYVEDLRVNGKPHRSTTISHATLSAGAVLDFAMSPTPTAWGRGGDTADAGQRRWPLRDLTGHGRSADGTDVTALFDDTTRTEVRFRSATPLVEFTVFAVDGEPRTALMYTLTSGAKPGDPRSWILEGSTDGKTWHALDERHDETFRWRRQTRPFTITEAGPYRRYRLRVLAVTGRRLGLAQWELLADGAR</sequence>
<evidence type="ECO:0000313" key="5">
    <source>
        <dbReference type="Proteomes" id="UP001501116"/>
    </source>
</evidence>
<dbReference type="InterPro" id="IPR008928">
    <property type="entry name" value="6-hairpin_glycosidase_sf"/>
</dbReference>
<dbReference type="PANTHER" id="PTHR12143:SF43">
    <property type="entry name" value="PUTATIVE-RELATED"/>
    <property type="match status" value="1"/>
</dbReference>
<feature type="domain" description="Glycosyl hydrolase family 92" evidence="2">
    <location>
        <begin position="414"/>
        <end position="919"/>
    </location>
</feature>
<dbReference type="RefSeq" id="WP_344412200.1">
    <property type="nucleotide sequence ID" value="NZ_BAAANN010000001.1"/>
</dbReference>
<proteinExistence type="predicted"/>
<dbReference type="Proteomes" id="UP001501116">
    <property type="component" value="Unassembled WGS sequence"/>
</dbReference>
<dbReference type="Pfam" id="PF17678">
    <property type="entry name" value="Glyco_hydro_92N"/>
    <property type="match status" value="1"/>
</dbReference>
<dbReference type="Gene3D" id="1.20.1610.10">
    <property type="entry name" value="alpha-1,2-mannosidases domains"/>
    <property type="match status" value="1"/>
</dbReference>
<dbReference type="InterPro" id="IPR050883">
    <property type="entry name" value="PNGase"/>
</dbReference>
<evidence type="ECO:0000313" key="4">
    <source>
        <dbReference type="EMBL" id="GAA1938243.1"/>
    </source>
</evidence>
<organism evidence="4 5">
    <name type="scientific">Amycolatopsis minnesotensis</name>
    <dbReference type="NCBI Taxonomy" id="337894"/>
    <lineage>
        <taxon>Bacteria</taxon>
        <taxon>Bacillati</taxon>
        <taxon>Actinomycetota</taxon>
        <taxon>Actinomycetes</taxon>
        <taxon>Pseudonocardiales</taxon>
        <taxon>Pseudonocardiaceae</taxon>
        <taxon>Amycolatopsis</taxon>
    </lineage>
</organism>
<dbReference type="InterPro" id="IPR014718">
    <property type="entry name" value="GH-type_carb-bd"/>
</dbReference>
<dbReference type="EMBL" id="BAAANN010000001">
    <property type="protein sequence ID" value="GAA1938243.1"/>
    <property type="molecule type" value="Genomic_DNA"/>
</dbReference>